<dbReference type="RefSeq" id="WP_273598342.1">
    <property type="nucleotide sequence ID" value="NZ_JAQQXS010000022.1"/>
</dbReference>
<dbReference type="InterPro" id="IPR016181">
    <property type="entry name" value="Acyl_CoA_acyltransferase"/>
</dbReference>
<name>A0ABT5KXU3_9BURK</name>
<feature type="domain" description="N-acetyltransferase" evidence="2">
    <location>
        <begin position="1"/>
        <end position="136"/>
    </location>
</feature>
<sequence>MTALQLSHDPHPGGGRFHARVEGHPVELDYRRTAAQLTIHHTGVDPALQGRGLAARLVDAALQWLATQDGLQLVPQCSYVATYLKRQPKWQRLLLAQPLQQVLNFWFGPLGSAEDGQLRPLWFTKNEATDAEIGRRFAPLIEAALAGGLQDWPSTGTSSTSSTSDTNHRSHQSGLGGLARILLLDQFTRNHFRGQPRSFAGDPQALAEALVLIADTPRFEALSPLQRWFVLMPLEHAEDATLQAQCVAAFEALVPLDPRLQGALDFARKHQAVIAQFGRFPHRNAILGRISTAAEETYLALPGSGF</sequence>
<dbReference type="SUPFAM" id="SSF48452">
    <property type="entry name" value="TPR-like"/>
    <property type="match status" value="1"/>
</dbReference>
<dbReference type="InterPro" id="IPR010323">
    <property type="entry name" value="DUF924"/>
</dbReference>
<dbReference type="InterPro" id="IPR011990">
    <property type="entry name" value="TPR-like_helical_dom_sf"/>
</dbReference>
<dbReference type="InterPro" id="IPR031165">
    <property type="entry name" value="GNAT_YJDJ"/>
</dbReference>
<dbReference type="Proteomes" id="UP001219862">
    <property type="component" value="Unassembled WGS sequence"/>
</dbReference>
<evidence type="ECO:0000259" key="2">
    <source>
        <dbReference type="PROSITE" id="PS51186"/>
    </source>
</evidence>
<dbReference type="Gene3D" id="1.25.40.10">
    <property type="entry name" value="Tetratricopeptide repeat domain"/>
    <property type="match status" value="1"/>
</dbReference>
<evidence type="ECO:0000313" key="4">
    <source>
        <dbReference type="EMBL" id="MDC8787205.1"/>
    </source>
</evidence>
<dbReference type="Gene3D" id="3.40.630.30">
    <property type="match status" value="1"/>
</dbReference>
<dbReference type="PANTHER" id="PTHR31435:SF9">
    <property type="entry name" value="PROTEIN NATD1"/>
    <property type="match status" value="1"/>
</dbReference>
<dbReference type="InterPro" id="IPR000182">
    <property type="entry name" value="GNAT_dom"/>
</dbReference>
<dbReference type="InterPro" id="IPR045057">
    <property type="entry name" value="Gcn5-rel_NAT"/>
</dbReference>
<dbReference type="Gene3D" id="1.20.58.320">
    <property type="entry name" value="TPR-like"/>
    <property type="match status" value="1"/>
</dbReference>
<evidence type="ECO:0000313" key="5">
    <source>
        <dbReference type="Proteomes" id="UP001219862"/>
    </source>
</evidence>
<dbReference type="Pfam" id="PF14542">
    <property type="entry name" value="Acetyltransf_CG"/>
    <property type="match status" value="1"/>
</dbReference>
<dbReference type="EMBL" id="JAQQXS010000022">
    <property type="protein sequence ID" value="MDC8787205.1"/>
    <property type="molecule type" value="Genomic_DNA"/>
</dbReference>
<organism evidence="4 5">
    <name type="scientific">Roseateles koreensis</name>
    <dbReference type="NCBI Taxonomy" id="2987526"/>
    <lineage>
        <taxon>Bacteria</taxon>
        <taxon>Pseudomonadati</taxon>
        <taxon>Pseudomonadota</taxon>
        <taxon>Betaproteobacteria</taxon>
        <taxon>Burkholderiales</taxon>
        <taxon>Sphaerotilaceae</taxon>
        <taxon>Roseateles</taxon>
    </lineage>
</organism>
<proteinExistence type="predicted"/>
<dbReference type="Pfam" id="PF06041">
    <property type="entry name" value="DUF924"/>
    <property type="match status" value="1"/>
</dbReference>
<feature type="region of interest" description="Disordered" evidence="1">
    <location>
        <begin position="149"/>
        <end position="173"/>
    </location>
</feature>
<evidence type="ECO:0000259" key="3">
    <source>
        <dbReference type="PROSITE" id="PS51729"/>
    </source>
</evidence>
<comment type="caution">
    <text evidence="4">The sequence shown here is derived from an EMBL/GenBank/DDBJ whole genome shotgun (WGS) entry which is preliminary data.</text>
</comment>
<feature type="domain" description="N-acetyltransferase" evidence="3">
    <location>
        <begin position="9"/>
        <end position="95"/>
    </location>
</feature>
<dbReference type="PROSITE" id="PS51729">
    <property type="entry name" value="GNAT_YJDJ"/>
    <property type="match status" value="1"/>
</dbReference>
<accession>A0ABT5KXU3</accession>
<keyword evidence="5" id="KW-1185">Reference proteome</keyword>
<feature type="compositionally biased region" description="Low complexity" evidence="1">
    <location>
        <begin position="154"/>
        <end position="165"/>
    </location>
</feature>
<dbReference type="SUPFAM" id="SSF55729">
    <property type="entry name" value="Acyl-CoA N-acyltransferases (Nat)"/>
    <property type="match status" value="1"/>
</dbReference>
<protein>
    <submittedName>
        <fullName evidence="4">DUF924 family protein</fullName>
    </submittedName>
</protein>
<dbReference type="CDD" id="cd04301">
    <property type="entry name" value="NAT_SF"/>
    <property type="match status" value="1"/>
</dbReference>
<gene>
    <name evidence="4" type="ORF">PRZ01_18610</name>
</gene>
<dbReference type="PANTHER" id="PTHR31435">
    <property type="entry name" value="PROTEIN NATD1"/>
    <property type="match status" value="1"/>
</dbReference>
<dbReference type="PROSITE" id="PS51186">
    <property type="entry name" value="GNAT"/>
    <property type="match status" value="1"/>
</dbReference>
<evidence type="ECO:0000256" key="1">
    <source>
        <dbReference type="SAM" id="MobiDB-lite"/>
    </source>
</evidence>
<reference evidence="4 5" key="1">
    <citation type="submission" date="2022-10" db="EMBL/GenBank/DDBJ databases">
        <title>paucibacter sp. hw8 Genome sequencing.</title>
        <authorList>
            <person name="Park S."/>
        </authorList>
    </citation>
    <scope>NUCLEOTIDE SEQUENCE [LARGE SCALE GENOMIC DNA]</scope>
    <source>
        <strain evidence="5">hw8</strain>
    </source>
</reference>